<name>A0A8H7H3X1_9AGAM</name>
<evidence type="ECO:0000313" key="2">
    <source>
        <dbReference type="Proteomes" id="UP000650582"/>
    </source>
</evidence>
<dbReference type="InterPro" id="IPR038071">
    <property type="entry name" value="UROD/MetE-like_sf"/>
</dbReference>
<proteinExistence type="predicted"/>
<dbReference type="Proteomes" id="UP000650582">
    <property type="component" value="Unassembled WGS sequence"/>
</dbReference>
<dbReference type="GO" id="GO:0032259">
    <property type="term" value="P:methylation"/>
    <property type="evidence" value="ECO:0007669"/>
    <property type="project" value="UniProtKB-KW"/>
</dbReference>
<keyword evidence="1" id="KW-0808">Transferase</keyword>
<dbReference type="GO" id="GO:0008168">
    <property type="term" value="F:methyltransferase activity"/>
    <property type="evidence" value="ECO:0007669"/>
    <property type="project" value="UniProtKB-KW"/>
</dbReference>
<evidence type="ECO:0000313" key="1">
    <source>
        <dbReference type="EMBL" id="KAF8674508.1"/>
    </source>
</evidence>
<dbReference type="SUPFAM" id="SSF51726">
    <property type="entry name" value="UROD/MetE-like"/>
    <property type="match status" value="1"/>
</dbReference>
<protein>
    <submittedName>
        <fullName evidence="1">5-methyltetrahydropteroyltriglutamate-homocysteine S-methyltransferase</fullName>
    </submittedName>
</protein>
<dbReference type="EMBL" id="JACYCC010000130">
    <property type="protein sequence ID" value="KAF8674508.1"/>
    <property type="molecule type" value="Genomic_DNA"/>
</dbReference>
<dbReference type="AlphaFoldDB" id="A0A8H7H3X1"/>
<dbReference type="PANTHER" id="PTHR43844:SF2">
    <property type="entry name" value="SYNTHASE, VITAMIN-B12 INDEPENDENT, PUTATIVE (AFU_ORTHOLOGUE AFUA_3G12060)-RELATED"/>
    <property type="match status" value="1"/>
</dbReference>
<keyword evidence="1" id="KW-0489">Methyltransferase</keyword>
<dbReference type="PANTHER" id="PTHR43844">
    <property type="entry name" value="METHIONINE SYNTHASE"/>
    <property type="match status" value="1"/>
</dbReference>
<comment type="caution">
    <text evidence="1">The sequence shown here is derived from an EMBL/GenBank/DDBJ whole genome shotgun (WGS) entry which is preliminary data.</text>
</comment>
<accession>A0A8H7H3X1</accession>
<organism evidence="1 2">
    <name type="scientific">Rhizoctonia solani</name>
    <dbReference type="NCBI Taxonomy" id="456999"/>
    <lineage>
        <taxon>Eukaryota</taxon>
        <taxon>Fungi</taxon>
        <taxon>Dikarya</taxon>
        <taxon>Basidiomycota</taxon>
        <taxon>Agaricomycotina</taxon>
        <taxon>Agaricomycetes</taxon>
        <taxon>Cantharellales</taxon>
        <taxon>Ceratobasidiaceae</taxon>
        <taxon>Rhizoctonia</taxon>
    </lineage>
</organism>
<sequence length="356" mass="40024">MPIPCEVVGSIPRPLKLQRAFAAYEARQITFEQLEPEINHACEDTIRRMEDAGQLVITDGEQRISSFATYPIFEWVIIAPPVPSCYLQTGDSTLHGTGLAENLVLDGHGQMFAIFADGHERRLPRLVSGPFRFKTFAADYMAQGLHFAQNLVKQAVVAPSMLSLLYPLKSEIPGYTREQFLADLCDQCETDIRKCFQAGAVRVSIDFTEGRLALRNDSRNPWTGERLLDFFLELNNRVINRFTAVERAHIGVHTCPGGDWDSTHSLDVPYELLLKEMFRLKDRNKVFKLIGKHIRRDANGVKQMAYIGVTSTIDPRVESPEEIAQMLVAATKYIPADQLGATDDCGFSPFCDDKKP</sequence>
<dbReference type="Gene3D" id="3.20.20.210">
    <property type="match status" value="1"/>
</dbReference>
<gene>
    <name evidence="1" type="ORF">RHS04_07227</name>
</gene>
<reference evidence="1" key="1">
    <citation type="submission" date="2020-09" db="EMBL/GenBank/DDBJ databases">
        <title>Comparative genome analyses of four rice-infecting Rhizoctonia solani isolates reveal extensive enrichment of homogalacturonan modification genes.</title>
        <authorList>
            <person name="Lee D.-Y."/>
            <person name="Jeon J."/>
            <person name="Kim K.-T."/>
            <person name="Cheong K."/>
            <person name="Song H."/>
            <person name="Choi G."/>
            <person name="Ko J."/>
            <person name="Opiyo S.O."/>
            <person name="Zuo S."/>
            <person name="Madhav S."/>
            <person name="Lee Y.-H."/>
            <person name="Wang G.-L."/>
        </authorList>
    </citation>
    <scope>NUCLEOTIDE SEQUENCE</scope>
    <source>
        <strain evidence="1">AG1-IA YN-7</strain>
    </source>
</reference>